<evidence type="ECO:0000313" key="19">
    <source>
        <dbReference type="Proteomes" id="UP001501475"/>
    </source>
</evidence>
<dbReference type="EC" id="5.6.2.4" evidence="12"/>
<dbReference type="PANTHER" id="PTHR11070:SF55">
    <property type="entry name" value="DNA 3'-5' HELICASE"/>
    <property type="match status" value="1"/>
</dbReference>
<dbReference type="PROSITE" id="PS51217">
    <property type="entry name" value="UVRD_HELICASE_CTER"/>
    <property type="match status" value="1"/>
</dbReference>
<proteinExistence type="predicted"/>
<reference evidence="18 19" key="1">
    <citation type="journal article" date="2019" name="Int. J. Syst. Evol. Microbiol.">
        <title>The Global Catalogue of Microorganisms (GCM) 10K type strain sequencing project: providing services to taxonomists for standard genome sequencing and annotation.</title>
        <authorList>
            <consortium name="The Broad Institute Genomics Platform"/>
            <consortium name="The Broad Institute Genome Sequencing Center for Infectious Disease"/>
            <person name="Wu L."/>
            <person name="Ma J."/>
        </authorList>
    </citation>
    <scope>NUCLEOTIDE SEQUENCE [LARGE SCALE GENOMIC DNA]</scope>
    <source>
        <strain evidence="18 19">JCM 15591</strain>
    </source>
</reference>
<feature type="domain" description="UvrD-like helicase ATP-binding" evidence="16">
    <location>
        <begin position="57"/>
        <end position="389"/>
    </location>
</feature>
<dbReference type="InterPro" id="IPR000212">
    <property type="entry name" value="DNA_helicase_UvrD/REP"/>
</dbReference>
<accession>A0ABN2K1M8</accession>
<feature type="domain" description="UvrD-like helicase C-terminal" evidence="17">
    <location>
        <begin position="390"/>
        <end position="700"/>
    </location>
</feature>
<dbReference type="CDD" id="cd17932">
    <property type="entry name" value="DEXQc_UvrD"/>
    <property type="match status" value="1"/>
</dbReference>
<keyword evidence="9" id="KW-0234">DNA repair</keyword>
<evidence type="ECO:0000256" key="13">
    <source>
        <dbReference type="ARBA" id="ARBA00048988"/>
    </source>
</evidence>
<comment type="caution">
    <text evidence="18">The sequence shown here is derived from an EMBL/GenBank/DDBJ whole genome shotgun (WGS) entry which is preliminary data.</text>
</comment>
<keyword evidence="7 14" id="KW-0067">ATP-binding</keyword>
<gene>
    <name evidence="18" type="ORF">GCM10009810_03900</name>
</gene>
<dbReference type="Pfam" id="PF13361">
    <property type="entry name" value="UvrD_C"/>
    <property type="match status" value="2"/>
</dbReference>
<keyword evidence="4 14" id="KW-0378">Hydrolase</keyword>
<dbReference type="InterPro" id="IPR038726">
    <property type="entry name" value="PDDEXK_AddAB-type"/>
</dbReference>
<evidence type="ECO:0000256" key="4">
    <source>
        <dbReference type="ARBA" id="ARBA00022801"/>
    </source>
</evidence>
<organism evidence="18 19">
    <name type="scientific">Nostocoides vanveenii</name>
    <dbReference type="NCBI Taxonomy" id="330835"/>
    <lineage>
        <taxon>Bacteria</taxon>
        <taxon>Bacillati</taxon>
        <taxon>Actinomycetota</taxon>
        <taxon>Actinomycetes</taxon>
        <taxon>Micrococcales</taxon>
        <taxon>Intrasporangiaceae</taxon>
        <taxon>Nostocoides</taxon>
    </lineage>
</organism>
<evidence type="ECO:0000256" key="5">
    <source>
        <dbReference type="ARBA" id="ARBA00022806"/>
    </source>
</evidence>
<feature type="region of interest" description="Disordered" evidence="15">
    <location>
        <begin position="1"/>
        <end position="47"/>
    </location>
</feature>
<evidence type="ECO:0000256" key="14">
    <source>
        <dbReference type="PROSITE-ProRule" id="PRU00560"/>
    </source>
</evidence>
<evidence type="ECO:0000256" key="11">
    <source>
        <dbReference type="ARBA" id="ARBA00034617"/>
    </source>
</evidence>
<evidence type="ECO:0000256" key="9">
    <source>
        <dbReference type="ARBA" id="ARBA00023204"/>
    </source>
</evidence>
<evidence type="ECO:0000256" key="6">
    <source>
        <dbReference type="ARBA" id="ARBA00022839"/>
    </source>
</evidence>
<feature type="binding site" evidence="14">
    <location>
        <begin position="78"/>
        <end position="85"/>
    </location>
    <ligand>
        <name>ATP</name>
        <dbReference type="ChEBI" id="CHEBI:30616"/>
    </ligand>
</feature>
<dbReference type="Pfam" id="PF00580">
    <property type="entry name" value="UvrD-helicase"/>
    <property type="match status" value="1"/>
</dbReference>
<name>A0ABN2K1M8_9MICO</name>
<evidence type="ECO:0000259" key="16">
    <source>
        <dbReference type="PROSITE" id="PS51198"/>
    </source>
</evidence>
<comment type="catalytic activity">
    <reaction evidence="11">
        <text>Couples ATP hydrolysis with the unwinding of duplex DNA by translocating in the 3'-5' direction.</text>
        <dbReference type="EC" id="5.6.2.4"/>
    </reaction>
</comment>
<evidence type="ECO:0000256" key="15">
    <source>
        <dbReference type="SAM" id="MobiDB-lite"/>
    </source>
</evidence>
<evidence type="ECO:0000256" key="12">
    <source>
        <dbReference type="ARBA" id="ARBA00034808"/>
    </source>
</evidence>
<comment type="catalytic activity">
    <reaction evidence="13">
        <text>ATP + H2O = ADP + phosphate + H(+)</text>
        <dbReference type="Rhea" id="RHEA:13065"/>
        <dbReference type="ChEBI" id="CHEBI:15377"/>
        <dbReference type="ChEBI" id="CHEBI:15378"/>
        <dbReference type="ChEBI" id="CHEBI:30616"/>
        <dbReference type="ChEBI" id="CHEBI:43474"/>
        <dbReference type="ChEBI" id="CHEBI:456216"/>
        <dbReference type="EC" id="5.6.2.4"/>
    </reaction>
</comment>
<dbReference type="Gene3D" id="1.10.486.10">
    <property type="entry name" value="PCRA, domain 4"/>
    <property type="match status" value="1"/>
</dbReference>
<dbReference type="InterPro" id="IPR014016">
    <property type="entry name" value="UvrD-like_ATP-bd"/>
</dbReference>
<dbReference type="InterPro" id="IPR027417">
    <property type="entry name" value="P-loop_NTPase"/>
</dbReference>
<keyword evidence="1" id="KW-0540">Nuclease</keyword>
<dbReference type="InterPro" id="IPR011604">
    <property type="entry name" value="PDDEXK-like_dom_sf"/>
</dbReference>
<dbReference type="GO" id="GO:0004386">
    <property type="term" value="F:helicase activity"/>
    <property type="evidence" value="ECO:0007669"/>
    <property type="project" value="UniProtKB-KW"/>
</dbReference>
<dbReference type="EMBL" id="BAAAPN010000011">
    <property type="protein sequence ID" value="GAA1746553.1"/>
    <property type="molecule type" value="Genomic_DNA"/>
</dbReference>
<keyword evidence="3" id="KW-0227">DNA damage</keyword>
<keyword evidence="2 14" id="KW-0547">Nucleotide-binding</keyword>
<keyword evidence="5 14" id="KW-0347">Helicase</keyword>
<dbReference type="InterPro" id="IPR014017">
    <property type="entry name" value="DNA_helicase_UvrD-like_C"/>
</dbReference>
<evidence type="ECO:0000256" key="2">
    <source>
        <dbReference type="ARBA" id="ARBA00022741"/>
    </source>
</evidence>
<evidence type="ECO:0000256" key="8">
    <source>
        <dbReference type="ARBA" id="ARBA00023125"/>
    </source>
</evidence>
<keyword evidence="6" id="KW-0269">Exonuclease</keyword>
<keyword evidence="8" id="KW-0238">DNA-binding</keyword>
<evidence type="ECO:0000256" key="3">
    <source>
        <dbReference type="ARBA" id="ARBA00022763"/>
    </source>
</evidence>
<evidence type="ECO:0000256" key="1">
    <source>
        <dbReference type="ARBA" id="ARBA00022722"/>
    </source>
</evidence>
<evidence type="ECO:0000256" key="10">
    <source>
        <dbReference type="ARBA" id="ARBA00023235"/>
    </source>
</evidence>
<evidence type="ECO:0000256" key="7">
    <source>
        <dbReference type="ARBA" id="ARBA00022840"/>
    </source>
</evidence>
<dbReference type="SUPFAM" id="SSF52540">
    <property type="entry name" value="P-loop containing nucleoside triphosphate hydrolases"/>
    <property type="match status" value="1"/>
</dbReference>
<dbReference type="PROSITE" id="PS51198">
    <property type="entry name" value="UVRD_HELICASE_ATP_BIND"/>
    <property type="match status" value="1"/>
</dbReference>
<dbReference type="Proteomes" id="UP001501475">
    <property type="component" value="Unassembled WGS sequence"/>
</dbReference>
<evidence type="ECO:0000313" key="18">
    <source>
        <dbReference type="EMBL" id="GAA1746553.1"/>
    </source>
</evidence>
<dbReference type="Pfam" id="PF12705">
    <property type="entry name" value="PDDEXK_1"/>
    <property type="match status" value="1"/>
</dbReference>
<dbReference type="Gene3D" id="3.90.320.10">
    <property type="match status" value="1"/>
</dbReference>
<protein>
    <recommendedName>
        <fullName evidence="12">DNA 3'-5' helicase</fullName>
        <ecNumber evidence="12">5.6.2.4</ecNumber>
    </recommendedName>
</protein>
<dbReference type="Gene3D" id="3.40.50.300">
    <property type="entry name" value="P-loop containing nucleotide triphosphate hydrolases"/>
    <property type="match status" value="4"/>
</dbReference>
<sequence length="1128" mass="119760">MLVLPPAAESGADREHPATDPSPIDRSPGSRSPLARVRRPGGPSLSAKRIADALGQPRPTAQQQSVIEQPPGPMLVVAGAGSGKTETMAARVVWLVANGFVDPDQVLGLTFTRKAAAELSARVVARLRALREAGLWQPADGTADLGAAPPTISTYHAYAARLVREHALRVGREPESRLLSEAAAWQVAAEVVTAYDGPLDEIGKAESTITNAVVDLAGELAEHLVTPAELAGWLNAIDTRLAAIEAGGKPLLSGSKDMRAALRGRRALVPVLERFGDLKRRRGALDFADQMALAARIAMRFPEVGIIERARFGAVLLDEFQDTSHAQLQFLAALFAPDSGAHPVTAVGDPNQSIYAWRGASAATLAQFPVAFGGEATPVLPLSVTWRNDRGILAAANVVAAPLRARSRVPVTPLDPAPQAPDGRIDVARAETVEAEATAVASWIGAELAGGAKSAAVLCRKRSQFEPVIEALGAAGLPYEVVGLGGLLLTPEVQDVVALLSIAHDAARGDRLMRLLTGPLCRLGAADLDRFHAWARSRQQPPTPNGASAGPSDLSADAADRVSLVEALVDFGRATTGEREAAGVSATGSRRLVTLAARLAELRSVNAVGLADLVGAAERILGLDIEVLARPEFSPAAGRAHLDAFADVAASFAASSDRPTLGGFLAWLDAALLEERGLDLGTIDIAPGAVHVLTVHAAKGLEWDAVAVPGLVEAGFPVHKSVQSVYDEATQQWRASEPNDGAWTVGLDGLPYDLRGDRDDLPGFDWRSATGAKDLDTRREEFRAAAGRHLLDEERRLAYVALTRARHRMLLTCAVWGTQASPRVPSRFLTELLEQRPDLLEIGTWVPDPEPGAANPRLAEPMRGAWPTRPPTPAGLIAAADLVQAAERGDGPAAPVVSEQVELLLAERERRRTLDRAWQGTAPPRDWRILDALDGHLTTTELVRFAADPDAFAVSVRRPMPQPPAPALRRGSTFHLWVERHYRRAALLDPDDLPGSADDDAPDEYDLDELIGHFLAGPWAAQVPIEVEVAVEAVVGSLAVRGRIDAVFARPGGGVTIIDWKTGRPPVGAEAHAQAVQLAIYRAAYARLRGLDEATQVDAAFYYAATGETVYPALRSGTDLEALIATLE</sequence>
<keyword evidence="10" id="KW-0413">Isomerase</keyword>
<dbReference type="PANTHER" id="PTHR11070">
    <property type="entry name" value="UVRD / RECB / PCRA DNA HELICASE FAMILY MEMBER"/>
    <property type="match status" value="1"/>
</dbReference>
<keyword evidence="19" id="KW-1185">Reference proteome</keyword>
<evidence type="ECO:0000259" key="17">
    <source>
        <dbReference type="PROSITE" id="PS51217"/>
    </source>
</evidence>